<dbReference type="EMBL" id="UZAM01016436">
    <property type="protein sequence ID" value="VDP43230.1"/>
    <property type="molecule type" value="Genomic_DNA"/>
</dbReference>
<organism evidence="13">
    <name type="scientific">Soboliphyme baturini</name>
    <dbReference type="NCBI Taxonomy" id="241478"/>
    <lineage>
        <taxon>Eukaryota</taxon>
        <taxon>Metazoa</taxon>
        <taxon>Ecdysozoa</taxon>
        <taxon>Nematoda</taxon>
        <taxon>Enoplea</taxon>
        <taxon>Dorylaimia</taxon>
        <taxon>Dioctophymatida</taxon>
        <taxon>Dioctophymatoidea</taxon>
        <taxon>Soboliphymatidae</taxon>
        <taxon>Soboliphyme</taxon>
    </lineage>
</organism>
<reference evidence="13" key="1">
    <citation type="submission" date="2016-06" db="UniProtKB">
        <authorList>
            <consortium name="WormBaseParasite"/>
        </authorList>
    </citation>
    <scope>IDENTIFICATION</scope>
</reference>
<dbReference type="InterPro" id="IPR027417">
    <property type="entry name" value="P-loop_NTPase"/>
</dbReference>
<comment type="similarity">
    <text evidence="2">Belongs to the sulfotransferase 3 family.</text>
</comment>
<evidence type="ECO:0000313" key="13">
    <source>
        <dbReference type="WBParaSite" id="SBAD_0001221101-mRNA-1"/>
    </source>
</evidence>
<dbReference type="GO" id="GO:0000139">
    <property type="term" value="C:Golgi membrane"/>
    <property type="evidence" value="ECO:0007669"/>
    <property type="project" value="UniProtKB-SubCell"/>
</dbReference>
<gene>
    <name evidence="11" type="ORF">SBAD_LOCUS11817</name>
</gene>
<dbReference type="Gene3D" id="3.40.50.300">
    <property type="entry name" value="P-loop containing nucleotide triphosphate hydrolases"/>
    <property type="match status" value="1"/>
</dbReference>
<keyword evidence="5" id="KW-0735">Signal-anchor</keyword>
<evidence type="ECO:0000256" key="6">
    <source>
        <dbReference type="ARBA" id="ARBA00022989"/>
    </source>
</evidence>
<evidence type="ECO:0000256" key="9">
    <source>
        <dbReference type="ARBA" id="ARBA00023157"/>
    </source>
</evidence>
<comment type="subcellular location">
    <subcellularLocation>
        <location evidence="1">Golgi apparatus membrane</location>
        <topology evidence="1">Single-pass type II membrane protein</topology>
    </subcellularLocation>
</comment>
<evidence type="ECO:0000313" key="11">
    <source>
        <dbReference type="EMBL" id="VDP43230.1"/>
    </source>
</evidence>
<dbReference type="GO" id="GO:0004394">
    <property type="term" value="F:heparan sulfate 2-sulfotransferase activity"/>
    <property type="evidence" value="ECO:0007669"/>
    <property type="project" value="TreeGrafter"/>
</dbReference>
<dbReference type="PANTHER" id="PTHR12129:SF17">
    <property type="entry name" value="HEPARAN SULFATE 2-O-SULFOTRANSFERASE 1"/>
    <property type="match status" value="1"/>
</dbReference>
<evidence type="ECO:0000256" key="3">
    <source>
        <dbReference type="ARBA" id="ARBA00022679"/>
    </source>
</evidence>
<evidence type="ECO:0000256" key="8">
    <source>
        <dbReference type="ARBA" id="ARBA00023136"/>
    </source>
</evidence>
<evidence type="ECO:0000256" key="1">
    <source>
        <dbReference type="ARBA" id="ARBA00004323"/>
    </source>
</evidence>
<keyword evidence="6" id="KW-1133">Transmembrane helix</keyword>
<dbReference type="OrthoDB" id="10019582at2759"/>
<dbReference type="InterPro" id="IPR007734">
    <property type="entry name" value="Heparan_SO4_2-O-STrfase"/>
</dbReference>
<keyword evidence="12" id="KW-1185">Reference proteome</keyword>
<dbReference type="WBParaSite" id="SBAD_0001221101-mRNA-1">
    <property type="protein sequence ID" value="SBAD_0001221101-mRNA-1"/>
    <property type="gene ID" value="SBAD_0001221101"/>
</dbReference>
<evidence type="ECO:0000256" key="2">
    <source>
        <dbReference type="ARBA" id="ARBA00010569"/>
    </source>
</evidence>
<keyword evidence="10" id="KW-0325">Glycoprotein</keyword>
<sequence length="128" mass="14303">MALELFTVLRLADPAGILFAAELTADDGKDRSSGGSSSKLMLPSAEMNPENIIIIYNRIPKTGSTSFMGLLYDVCVRNNFHVIHLNTSRNTHVMSLSDQLIFGQNFSNWVTRKPAVYHGHIAYIDFER</sequence>
<accession>A0A183J7G9</accession>
<dbReference type="PANTHER" id="PTHR12129">
    <property type="entry name" value="HEPARAN SULFATE 2-O-SULFOTRANSFERASE"/>
    <property type="match status" value="1"/>
</dbReference>
<dbReference type="Proteomes" id="UP000270296">
    <property type="component" value="Unassembled WGS sequence"/>
</dbReference>
<protein>
    <submittedName>
        <fullName evidence="13">Sulfotransferase domain-containing protein</fullName>
    </submittedName>
</protein>
<evidence type="ECO:0000256" key="4">
    <source>
        <dbReference type="ARBA" id="ARBA00022692"/>
    </source>
</evidence>
<keyword evidence="3" id="KW-0808">Transferase</keyword>
<dbReference type="Pfam" id="PF03567">
    <property type="entry name" value="Sulfotransfer_2"/>
    <property type="match status" value="1"/>
</dbReference>
<reference evidence="11 12" key="2">
    <citation type="submission" date="2018-11" db="EMBL/GenBank/DDBJ databases">
        <authorList>
            <consortium name="Pathogen Informatics"/>
        </authorList>
    </citation>
    <scope>NUCLEOTIDE SEQUENCE [LARGE SCALE GENOMIC DNA]</scope>
</reference>
<evidence type="ECO:0000313" key="12">
    <source>
        <dbReference type="Proteomes" id="UP000270296"/>
    </source>
</evidence>
<evidence type="ECO:0000256" key="7">
    <source>
        <dbReference type="ARBA" id="ARBA00023034"/>
    </source>
</evidence>
<evidence type="ECO:0000256" key="10">
    <source>
        <dbReference type="ARBA" id="ARBA00023180"/>
    </source>
</evidence>
<dbReference type="InterPro" id="IPR005331">
    <property type="entry name" value="Sulfotransferase"/>
</dbReference>
<evidence type="ECO:0000256" key="5">
    <source>
        <dbReference type="ARBA" id="ARBA00022968"/>
    </source>
</evidence>
<dbReference type="AlphaFoldDB" id="A0A183J7G9"/>
<keyword evidence="9" id="KW-1015">Disulfide bond</keyword>
<proteinExistence type="inferred from homology"/>
<keyword evidence="7" id="KW-0333">Golgi apparatus</keyword>
<name>A0A183J7G9_9BILA</name>
<keyword evidence="8" id="KW-0472">Membrane</keyword>
<keyword evidence="4" id="KW-0812">Transmembrane</keyword>